<keyword evidence="2" id="KW-0804">Transcription</keyword>
<dbReference type="GO" id="GO:0000435">
    <property type="term" value="P:positive regulation of transcription from RNA polymerase II promoter by galactose"/>
    <property type="evidence" value="ECO:0007669"/>
    <property type="project" value="TreeGrafter"/>
</dbReference>
<evidence type="ECO:0000256" key="4">
    <source>
        <dbReference type="SAM" id="MobiDB-lite"/>
    </source>
</evidence>
<dbReference type="CDD" id="cd12148">
    <property type="entry name" value="fungal_TF_MHR"/>
    <property type="match status" value="1"/>
</dbReference>
<accession>A0A146F974</accession>
<dbReference type="GO" id="GO:0005634">
    <property type="term" value="C:nucleus"/>
    <property type="evidence" value="ECO:0007669"/>
    <property type="project" value="TreeGrafter"/>
</dbReference>
<feature type="region of interest" description="Disordered" evidence="4">
    <location>
        <begin position="45"/>
        <end position="97"/>
    </location>
</feature>
<reference evidence="5 6" key="1">
    <citation type="journal article" date="2016" name="DNA Res.">
        <title>Genome sequence of Aspergillus luchuensis NBRC 4314.</title>
        <authorList>
            <person name="Yamada O."/>
            <person name="Machida M."/>
            <person name="Hosoyama A."/>
            <person name="Goto M."/>
            <person name="Takahashi T."/>
            <person name="Futagami T."/>
            <person name="Yamagata Y."/>
            <person name="Takeuchi M."/>
            <person name="Kobayashi T."/>
            <person name="Koike H."/>
            <person name="Abe K."/>
            <person name="Asai K."/>
            <person name="Arita M."/>
            <person name="Fujita N."/>
            <person name="Fukuda K."/>
            <person name="Higa K."/>
            <person name="Horikawa H."/>
            <person name="Ishikawa T."/>
            <person name="Jinno K."/>
            <person name="Kato Y."/>
            <person name="Kirimura K."/>
            <person name="Mizutani O."/>
            <person name="Nakasone K."/>
            <person name="Sano M."/>
            <person name="Shiraishi Y."/>
            <person name="Tsukahara M."/>
            <person name="Gomi K."/>
        </authorList>
    </citation>
    <scope>NUCLEOTIDE SEQUENCE [LARGE SCALE GENOMIC DNA]</scope>
    <source>
        <strain evidence="5 6">RIB 2604</strain>
    </source>
</reference>
<evidence type="ECO:0000256" key="2">
    <source>
        <dbReference type="ARBA" id="ARBA00023163"/>
    </source>
</evidence>
<evidence type="ECO:0000256" key="3">
    <source>
        <dbReference type="ARBA" id="ARBA00023242"/>
    </source>
</evidence>
<reference evidence="6" key="2">
    <citation type="submission" date="2016-02" db="EMBL/GenBank/DDBJ databases">
        <title>Genome sequencing of Aspergillus luchuensis NBRC 4314.</title>
        <authorList>
            <person name="Yamada O."/>
        </authorList>
    </citation>
    <scope>NUCLEOTIDE SEQUENCE [LARGE SCALE GENOMIC DNA]</scope>
    <source>
        <strain evidence="6">RIB 2604</strain>
    </source>
</reference>
<keyword evidence="1" id="KW-0805">Transcription regulation</keyword>
<dbReference type="PANTHER" id="PTHR47424:SF2">
    <property type="entry name" value="TRANSCRIPTION FACTOR DOMAIN-CONTAINING PROTEIN-RELATED"/>
    <property type="match status" value="1"/>
</dbReference>
<sequence length="548" mass="61149">MSLRACTITDTVDSQKEQLCEKLMTLVRNLGPNIDIEEALKELAGAGQGHDTNETDHNSLLGVSPGAKSPTPLENFEWNEDLMTPSNPPNKSLDGMASLPTEGSGSGYLGKWPEKLFMNEIDGGFLGNSSGSCILETISDLLPKHPAPLVTRRGQHPANSTMLASPHILRELDNSILTDSLMDAYFGWYNKSFPILHEKTFREKYQNRHHTPPHSTWHLIFYVVLAIGDWVISGGSKVEESRFYMAARSRMSISLLESGALLTVQAFLLMVGQLDAPQAQLSRIGNTVFCNVIAGPKKDLDMKTPRSLDHQLKAWRLSLPLYFTAHDVPTWFRGPRAIVSWKEQNLRMMLWWGTQRICGSPSDSEEARNMCHYAADITTFCVDYPDTLHFGLCWYVTYFLFQASVVLSIYHLRPKEPLDKSLAAANHELWISSIERSRDCLAKLSQKNQAAARCLEVLDRIMYQSQATPTAVGDVPGTAQLPMEYNSTGTRLDTLAVDPSLQMLFDATSFDMDIFEGLEGFPNTNEVEAFDYVSGAALVADNAEDWQI</sequence>
<name>A0A146F974_ASPKA</name>
<evidence type="ECO:0000313" key="5">
    <source>
        <dbReference type="EMBL" id="GAT22302.1"/>
    </source>
</evidence>
<dbReference type="EMBL" id="BCWF01000015">
    <property type="protein sequence ID" value="GAT22302.1"/>
    <property type="molecule type" value="Genomic_DNA"/>
</dbReference>
<proteinExistence type="predicted"/>
<dbReference type="InterPro" id="IPR051127">
    <property type="entry name" value="Fungal_SecMet_Regulators"/>
</dbReference>
<organism evidence="5 6">
    <name type="scientific">Aspergillus kawachii</name>
    <name type="common">White koji mold</name>
    <name type="synonym">Aspergillus awamori var. kawachi</name>
    <dbReference type="NCBI Taxonomy" id="1069201"/>
    <lineage>
        <taxon>Eukaryota</taxon>
        <taxon>Fungi</taxon>
        <taxon>Dikarya</taxon>
        <taxon>Ascomycota</taxon>
        <taxon>Pezizomycotina</taxon>
        <taxon>Eurotiomycetes</taxon>
        <taxon>Eurotiomycetidae</taxon>
        <taxon>Eurotiales</taxon>
        <taxon>Aspergillaceae</taxon>
        <taxon>Aspergillus</taxon>
        <taxon>Aspergillus subgen. Circumdati</taxon>
    </lineage>
</organism>
<evidence type="ECO:0000256" key="1">
    <source>
        <dbReference type="ARBA" id="ARBA00023015"/>
    </source>
</evidence>
<keyword evidence="3" id="KW-0539">Nucleus</keyword>
<evidence type="ECO:0000313" key="6">
    <source>
        <dbReference type="Proteomes" id="UP000075230"/>
    </source>
</evidence>
<dbReference type="GO" id="GO:0000981">
    <property type="term" value="F:DNA-binding transcription factor activity, RNA polymerase II-specific"/>
    <property type="evidence" value="ECO:0007669"/>
    <property type="project" value="TreeGrafter"/>
</dbReference>
<dbReference type="Proteomes" id="UP000075230">
    <property type="component" value="Unassembled WGS sequence"/>
</dbReference>
<comment type="caution">
    <text evidence="5">The sequence shown here is derived from an EMBL/GenBank/DDBJ whole genome shotgun (WGS) entry which is preliminary data.</text>
</comment>
<gene>
    <name evidence="5" type="ORF">RIB2604_01503350</name>
</gene>
<dbReference type="VEuPathDB" id="FungiDB:ASPFODRAFT_126513"/>
<protein>
    <recommendedName>
        <fullName evidence="7">Transcription factor domain-containing protein</fullName>
    </recommendedName>
</protein>
<dbReference type="AlphaFoldDB" id="A0A146F974"/>
<dbReference type="GO" id="GO:0000978">
    <property type="term" value="F:RNA polymerase II cis-regulatory region sequence-specific DNA binding"/>
    <property type="evidence" value="ECO:0007669"/>
    <property type="project" value="TreeGrafter"/>
</dbReference>
<evidence type="ECO:0008006" key="7">
    <source>
        <dbReference type="Google" id="ProtNLM"/>
    </source>
</evidence>
<dbReference type="PANTHER" id="PTHR47424">
    <property type="entry name" value="REGULATORY PROTEIN GAL4"/>
    <property type="match status" value="1"/>
</dbReference>